<proteinExistence type="predicted"/>
<evidence type="ECO:0000313" key="1">
    <source>
        <dbReference type="EMBL" id="VFQ45779.1"/>
    </source>
</evidence>
<protein>
    <submittedName>
        <fullName evidence="1">Uncharacterized protein</fullName>
    </submittedName>
</protein>
<sequence>MTKQGPPPNREELLQRRKELKARLERERRMALIEDLAASLKALNVSFAVHLDREAVGWIFDHFPVVFSGIDWKKVPGSTTRPYIEDEEKDRLIASIVSDHLAPGDGVTVIFGNADTPCLSLEARAVIRHTDLFTDECEDLWVVCPEKGFCLECYHEGYVGYKVGE</sequence>
<dbReference type="RefSeq" id="WP_180142728.1">
    <property type="nucleotide sequence ID" value="NZ_CAADHO010000006.1"/>
</dbReference>
<dbReference type="EMBL" id="CAADHO010000006">
    <property type="protein sequence ID" value="VFQ45779.1"/>
    <property type="molecule type" value="Genomic_DNA"/>
</dbReference>
<organism evidence="1 2">
    <name type="scientific">Desulfoluna butyratoxydans</name>
    <dbReference type="NCBI Taxonomy" id="231438"/>
    <lineage>
        <taxon>Bacteria</taxon>
        <taxon>Pseudomonadati</taxon>
        <taxon>Thermodesulfobacteriota</taxon>
        <taxon>Desulfobacteria</taxon>
        <taxon>Desulfobacterales</taxon>
        <taxon>Desulfolunaceae</taxon>
        <taxon>Desulfoluna</taxon>
    </lineage>
</organism>
<accession>A0A4U8YR61</accession>
<reference evidence="1 2" key="1">
    <citation type="submission" date="2019-03" db="EMBL/GenBank/DDBJ databases">
        <authorList>
            <person name="Nijsse B."/>
        </authorList>
    </citation>
    <scope>NUCLEOTIDE SEQUENCE [LARGE SCALE GENOMIC DNA]</scope>
    <source>
        <strain evidence="1">Desulfoluna butyratoxydans MSL71</strain>
    </source>
</reference>
<name>A0A4U8YR61_9BACT</name>
<dbReference type="Proteomes" id="UP000507962">
    <property type="component" value="Unassembled WGS sequence"/>
</dbReference>
<dbReference type="AlphaFoldDB" id="A0A4U8YR61"/>
<evidence type="ECO:0000313" key="2">
    <source>
        <dbReference type="Proteomes" id="UP000507962"/>
    </source>
</evidence>
<gene>
    <name evidence="1" type="ORF">MSL71_34410</name>
</gene>
<keyword evidence="2" id="KW-1185">Reference proteome</keyword>